<name>A0A4P9YRI5_9FUNG</name>
<evidence type="ECO:0000313" key="3">
    <source>
        <dbReference type="Proteomes" id="UP000278143"/>
    </source>
</evidence>
<dbReference type="InterPro" id="IPR018846">
    <property type="entry name" value="Beta-prop_RSE1/DDB1/CPSF1_1st"/>
</dbReference>
<dbReference type="InterPro" id="IPR015943">
    <property type="entry name" value="WD40/YVTN_repeat-like_dom_sf"/>
</dbReference>
<dbReference type="Pfam" id="PF10433">
    <property type="entry name" value="Beta-prop_RSE1_1st"/>
    <property type="match status" value="1"/>
</dbReference>
<protein>
    <recommendedName>
        <fullName evidence="1">RSE1/DDB1/CPSF1 first beta-propeller domain-containing protein</fullName>
    </recommendedName>
</protein>
<dbReference type="OrthoDB" id="2159560at2759"/>
<proteinExistence type="predicted"/>
<reference evidence="3" key="1">
    <citation type="journal article" date="2018" name="Nat. Microbiol.">
        <title>Leveraging single-cell genomics to expand the fungal tree of life.</title>
        <authorList>
            <person name="Ahrendt S.R."/>
            <person name="Quandt C.A."/>
            <person name="Ciobanu D."/>
            <person name="Clum A."/>
            <person name="Salamov A."/>
            <person name="Andreopoulos B."/>
            <person name="Cheng J.F."/>
            <person name="Woyke T."/>
            <person name="Pelin A."/>
            <person name="Henrissat B."/>
            <person name="Reynolds N.K."/>
            <person name="Benny G.L."/>
            <person name="Smith M.E."/>
            <person name="James T.Y."/>
            <person name="Grigoriev I.V."/>
        </authorList>
    </citation>
    <scope>NUCLEOTIDE SEQUENCE [LARGE SCALE GENOMIC DNA]</scope>
    <source>
        <strain evidence="3">Benny S71-1</strain>
    </source>
</reference>
<dbReference type="Proteomes" id="UP000278143">
    <property type="component" value="Unassembled WGS sequence"/>
</dbReference>
<organism evidence="2 3">
    <name type="scientific">Syncephalis pseudoplumigaleata</name>
    <dbReference type="NCBI Taxonomy" id="1712513"/>
    <lineage>
        <taxon>Eukaryota</taxon>
        <taxon>Fungi</taxon>
        <taxon>Fungi incertae sedis</taxon>
        <taxon>Zoopagomycota</taxon>
        <taxon>Zoopagomycotina</taxon>
        <taxon>Zoopagomycetes</taxon>
        <taxon>Zoopagales</taxon>
        <taxon>Piptocephalidaceae</taxon>
        <taxon>Syncephalis</taxon>
    </lineage>
</organism>
<dbReference type="AlphaFoldDB" id="A0A4P9YRI5"/>
<dbReference type="EMBL" id="KZ992024">
    <property type="protein sequence ID" value="RKP22503.1"/>
    <property type="molecule type" value="Genomic_DNA"/>
</dbReference>
<evidence type="ECO:0000259" key="1">
    <source>
        <dbReference type="Pfam" id="PF10433"/>
    </source>
</evidence>
<sequence length="83" mass="9200">MECVSQLELKRLGQVSIPTTVTYLDNRYVYVGSHLGDSQLVHIDSEPGFNGEMISIVESYPNLAPITDMCTVEQGHLLFGRSV</sequence>
<dbReference type="PANTHER" id="PTHR10644">
    <property type="entry name" value="DNA REPAIR/RNA PROCESSING CPSF FAMILY"/>
    <property type="match status" value="1"/>
</dbReference>
<dbReference type="InterPro" id="IPR050358">
    <property type="entry name" value="RSE1/DDB1/CFT1"/>
</dbReference>
<feature type="domain" description="RSE1/DDB1/CPSF1 first beta-propeller" evidence="1">
    <location>
        <begin position="4"/>
        <end position="59"/>
    </location>
</feature>
<keyword evidence="3" id="KW-1185">Reference proteome</keyword>
<gene>
    <name evidence="2" type="ORF">SYNPS1DRAFT_25732</name>
</gene>
<dbReference type="Gene3D" id="2.130.10.10">
    <property type="entry name" value="YVTN repeat-like/Quinoprotein amine dehydrogenase"/>
    <property type="match status" value="2"/>
</dbReference>
<evidence type="ECO:0000313" key="2">
    <source>
        <dbReference type="EMBL" id="RKP22503.1"/>
    </source>
</evidence>
<accession>A0A4P9YRI5</accession>